<dbReference type="EMBL" id="BAABAT010000009">
    <property type="protein sequence ID" value="GAA4250228.1"/>
    <property type="molecule type" value="Genomic_DNA"/>
</dbReference>
<evidence type="ECO:0008006" key="3">
    <source>
        <dbReference type="Google" id="ProtNLM"/>
    </source>
</evidence>
<keyword evidence="2" id="KW-1185">Reference proteome</keyword>
<sequence>MRRYLTQPRIVIGVLVLLAVLFALATTHRAGGDGDLSHPGGLVGWLGHRFGGSPDADRADVSAPCLQQDTLTVKDGTCTVTVARSDAGQRNVQLRTDSDVAVQAPAPGRDTLVRSDVEAGATVSVAVGGDGADIDVICAGNRTCTLTLVTGG</sequence>
<gene>
    <name evidence="1" type="ORF">GCM10022255_037900</name>
</gene>
<reference evidence="2" key="1">
    <citation type="journal article" date="2019" name="Int. J. Syst. Evol. Microbiol.">
        <title>The Global Catalogue of Microorganisms (GCM) 10K type strain sequencing project: providing services to taxonomists for standard genome sequencing and annotation.</title>
        <authorList>
            <consortium name="The Broad Institute Genomics Platform"/>
            <consortium name="The Broad Institute Genome Sequencing Center for Infectious Disease"/>
            <person name="Wu L."/>
            <person name="Ma J."/>
        </authorList>
    </citation>
    <scope>NUCLEOTIDE SEQUENCE [LARGE SCALE GENOMIC DNA]</scope>
    <source>
        <strain evidence="2">JCM 17441</strain>
    </source>
</reference>
<comment type="caution">
    <text evidence="1">The sequence shown here is derived from an EMBL/GenBank/DDBJ whole genome shotgun (WGS) entry which is preliminary data.</text>
</comment>
<name>A0ABP8D918_9ACTN</name>
<proteinExistence type="predicted"/>
<organism evidence="1 2">
    <name type="scientific">Dactylosporangium darangshiense</name>
    <dbReference type="NCBI Taxonomy" id="579108"/>
    <lineage>
        <taxon>Bacteria</taxon>
        <taxon>Bacillati</taxon>
        <taxon>Actinomycetota</taxon>
        <taxon>Actinomycetes</taxon>
        <taxon>Micromonosporales</taxon>
        <taxon>Micromonosporaceae</taxon>
        <taxon>Dactylosporangium</taxon>
    </lineage>
</organism>
<dbReference type="RefSeq" id="WP_345128326.1">
    <property type="nucleotide sequence ID" value="NZ_BAABAT010000009.1"/>
</dbReference>
<dbReference type="Proteomes" id="UP001500620">
    <property type="component" value="Unassembled WGS sequence"/>
</dbReference>
<accession>A0ABP8D918</accession>
<protein>
    <recommendedName>
        <fullName evidence="3">DUF4333 domain-containing protein</fullName>
    </recommendedName>
</protein>
<evidence type="ECO:0000313" key="1">
    <source>
        <dbReference type="EMBL" id="GAA4250228.1"/>
    </source>
</evidence>
<evidence type="ECO:0000313" key="2">
    <source>
        <dbReference type="Proteomes" id="UP001500620"/>
    </source>
</evidence>